<dbReference type="Pfam" id="PF11445">
    <property type="entry name" value="DUF2894"/>
    <property type="match status" value="1"/>
</dbReference>
<sequence length="215" mass="23001">MNGGDSDPASGARATLDAWRERGADRLDPVRFHFIDAFERRAAAHGGETRRILDERLSGLLDAYAAQIERAASAANDAAAHGAGESADATLKGLVDYIASQDHVPVASGLPHSASYPELPALDYFREVWSKVRTEKQMRQSLEQVPGNAGPLNSSSLVHRALSLMREVSPGYLKQFLSYVDALSWMEQMNGGAAPTGKDAPRGGNAGKSARGKAR</sequence>
<gene>
    <name evidence="2" type="ORF">PQR57_00725</name>
</gene>
<proteinExistence type="predicted"/>
<dbReference type="EMBL" id="JAQQEZ010000001">
    <property type="protein sequence ID" value="MFL9999529.1"/>
    <property type="molecule type" value="Genomic_DNA"/>
</dbReference>
<dbReference type="Proteomes" id="UP001629230">
    <property type="component" value="Unassembled WGS sequence"/>
</dbReference>
<evidence type="ECO:0000313" key="3">
    <source>
        <dbReference type="Proteomes" id="UP001629230"/>
    </source>
</evidence>
<comment type="caution">
    <text evidence="2">The sequence shown here is derived from an EMBL/GenBank/DDBJ whole genome shotgun (WGS) entry which is preliminary data.</text>
</comment>
<protein>
    <submittedName>
        <fullName evidence="2">DUF2894 domain-containing protein</fullName>
    </submittedName>
</protein>
<keyword evidence="3" id="KW-1185">Reference proteome</keyword>
<reference evidence="2 3" key="1">
    <citation type="journal article" date="2024" name="Chem. Sci.">
        <title>Discovery of megapolipeptins by genome mining of a Burkholderiales bacteria collection.</title>
        <authorList>
            <person name="Paulo B.S."/>
            <person name="Recchia M.J.J."/>
            <person name="Lee S."/>
            <person name="Fergusson C.H."/>
            <person name="Romanowski S.B."/>
            <person name="Hernandez A."/>
            <person name="Krull N."/>
            <person name="Liu D.Y."/>
            <person name="Cavanagh H."/>
            <person name="Bos A."/>
            <person name="Gray C.A."/>
            <person name="Murphy B.T."/>
            <person name="Linington R.G."/>
            <person name="Eustaquio A.S."/>
        </authorList>
    </citation>
    <scope>NUCLEOTIDE SEQUENCE [LARGE SCALE GENOMIC DNA]</scope>
    <source>
        <strain evidence="2 3">RL17-350-BIC-A</strain>
    </source>
</reference>
<name>A0ABW9AGT2_9BURK</name>
<feature type="region of interest" description="Disordered" evidence="1">
    <location>
        <begin position="192"/>
        <end position="215"/>
    </location>
</feature>
<evidence type="ECO:0000256" key="1">
    <source>
        <dbReference type="SAM" id="MobiDB-lite"/>
    </source>
</evidence>
<dbReference type="InterPro" id="IPR021549">
    <property type="entry name" value="DUF2894"/>
</dbReference>
<accession>A0ABW9AGT2</accession>
<evidence type="ECO:0000313" key="2">
    <source>
        <dbReference type="EMBL" id="MFL9999529.1"/>
    </source>
</evidence>
<organism evidence="2 3">
    <name type="scientific">Paraburkholderia dipogonis</name>
    <dbReference type="NCBI Taxonomy" id="1211383"/>
    <lineage>
        <taxon>Bacteria</taxon>
        <taxon>Pseudomonadati</taxon>
        <taxon>Pseudomonadota</taxon>
        <taxon>Betaproteobacteria</taxon>
        <taxon>Burkholderiales</taxon>
        <taxon>Burkholderiaceae</taxon>
        <taxon>Paraburkholderia</taxon>
    </lineage>
</organism>